<reference evidence="1 2" key="1">
    <citation type="submission" date="2020-08" db="EMBL/GenBank/DDBJ databases">
        <title>Genomic Encyclopedia of Type Strains, Phase IV (KMG-V): Genome sequencing to study the core and pangenomes of soil and plant-associated prokaryotes.</title>
        <authorList>
            <person name="Whitman W."/>
        </authorList>
    </citation>
    <scope>NUCLEOTIDE SEQUENCE [LARGE SCALE GENOMIC DNA]</scope>
    <source>
        <strain evidence="1 2">SEMIA 492</strain>
    </source>
</reference>
<dbReference type="Proteomes" id="UP000543836">
    <property type="component" value="Unassembled WGS sequence"/>
</dbReference>
<comment type="caution">
    <text evidence="1">The sequence shown here is derived from an EMBL/GenBank/DDBJ whole genome shotgun (WGS) entry which is preliminary data.</text>
</comment>
<gene>
    <name evidence="1" type="ORF">GGE60_004467</name>
</gene>
<evidence type="ECO:0000313" key="2">
    <source>
        <dbReference type="Proteomes" id="UP000543836"/>
    </source>
</evidence>
<protein>
    <submittedName>
        <fullName evidence="1">Uncharacterized protein</fullName>
    </submittedName>
</protein>
<name>A0A7W7ELX7_9HYPH</name>
<sequence>MLVACKRIAKCLEPDSVERARSVEGVCSFLMTIRSKIVILACGCSLGAD</sequence>
<dbReference type="AlphaFoldDB" id="A0A7W7ELX7"/>
<evidence type="ECO:0000313" key="1">
    <source>
        <dbReference type="EMBL" id="MBB4570330.1"/>
    </source>
</evidence>
<dbReference type="EMBL" id="JACIIG010000013">
    <property type="protein sequence ID" value="MBB4570330.1"/>
    <property type="molecule type" value="Genomic_DNA"/>
</dbReference>
<organism evidence="1 2">
    <name type="scientific">Rhizobium leucaenae</name>
    <dbReference type="NCBI Taxonomy" id="29450"/>
    <lineage>
        <taxon>Bacteria</taxon>
        <taxon>Pseudomonadati</taxon>
        <taxon>Pseudomonadota</taxon>
        <taxon>Alphaproteobacteria</taxon>
        <taxon>Hyphomicrobiales</taxon>
        <taxon>Rhizobiaceae</taxon>
        <taxon>Rhizobium/Agrobacterium group</taxon>
        <taxon>Rhizobium</taxon>
    </lineage>
</organism>
<proteinExistence type="predicted"/>
<keyword evidence="2" id="KW-1185">Reference proteome</keyword>
<accession>A0A7W7ELX7</accession>